<dbReference type="Gramene" id="OE9A035574T1">
    <property type="protein sequence ID" value="OE9A035574C1"/>
    <property type="gene ID" value="OE9A035574"/>
</dbReference>
<dbReference type="EMBL" id="CACTIH010002451">
    <property type="protein sequence ID" value="CAA2976494.1"/>
    <property type="molecule type" value="Genomic_DNA"/>
</dbReference>
<protein>
    <submittedName>
        <fullName evidence="2">Uncharacterized protein</fullName>
    </submittedName>
</protein>
<feature type="transmembrane region" description="Helical" evidence="1">
    <location>
        <begin position="6"/>
        <end position="24"/>
    </location>
</feature>
<name>A0A8S0RDX2_OLEEU</name>
<dbReference type="AlphaFoldDB" id="A0A8S0RDX2"/>
<keyword evidence="1" id="KW-1133">Transmembrane helix</keyword>
<evidence type="ECO:0000313" key="2">
    <source>
        <dbReference type="EMBL" id="CAA2976494.1"/>
    </source>
</evidence>
<keyword evidence="1" id="KW-0812">Transmembrane</keyword>
<proteinExistence type="predicted"/>
<sequence>MKFEVLLNSVLPSGLCVIYVSPILKSLKVRLSRIADSKNVYCAYAGLNPSFLTSQKNFGQWDLMDQEDQGVAGVVDLWYRVFSWSRWVHWWVFQLNTLGDFFLLILSLPLLVATRLFWRASTFSHSSLLMEIQILYTSCIYSCVINL</sequence>
<reference evidence="2 3" key="1">
    <citation type="submission" date="2019-12" db="EMBL/GenBank/DDBJ databases">
        <authorList>
            <person name="Alioto T."/>
            <person name="Alioto T."/>
            <person name="Gomez Garrido J."/>
        </authorList>
    </citation>
    <scope>NUCLEOTIDE SEQUENCE [LARGE SCALE GENOMIC DNA]</scope>
</reference>
<comment type="caution">
    <text evidence="2">The sequence shown here is derived from an EMBL/GenBank/DDBJ whole genome shotgun (WGS) entry which is preliminary data.</text>
</comment>
<keyword evidence="1" id="KW-0472">Membrane</keyword>
<organism evidence="2 3">
    <name type="scientific">Olea europaea subsp. europaea</name>
    <dbReference type="NCBI Taxonomy" id="158383"/>
    <lineage>
        <taxon>Eukaryota</taxon>
        <taxon>Viridiplantae</taxon>
        <taxon>Streptophyta</taxon>
        <taxon>Embryophyta</taxon>
        <taxon>Tracheophyta</taxon>
        <taxon>Spermatophyta</taxon>
        <taxon>Magnoliopsida</taxon>
        <taxon>eudicotyledons</taxon>
        <taxon>Gunneridae</taxon>
        <taxon>Pentapetalae</taxon>
        <taxon>asterids</taxon>
        <taxon>lamiids</taxon>
        <taxon>Lamiales</taxon>
        <taxon>Oleaceae</taxon>
        <taxon>Oleeae</taxon>
        <taxon>Olea</taxon>
    </lineage>
</organism>
<feature type="transmembrane region" description="Helical" evidence="1">
    <location>
        <begin position="101"/>
        <end position="118"/>
    </location>
</feature>
<evidence type="ECO:0000313" key="3">
    <source>
        <dbReference type="Proteomes" id="UP000594638"/>
    </source>
</evidence>
<accession>A0A8S0RDX2</accession>
<evidence type="ECO:0000256" key="1">
    <source>
        <dbReference type="SAM" id="Phobius"/>
    </source>
</evidence>
<dbReference type="Proteomes" id="UP000594638">
    <property type="component" value="Unassembled WGS sequence"/>
</dbReference>
<gene>
    <name evidence="2" type="ORF">OLEA9_A035574</name>
</gene>
<keyword evidence="3" id="KW-1185">Reference proteome</keyword>